<feature type="signal peptide" evidence="1">
    <location>
        <begin position="1"/>
        <end position="21"/>
    </location>
</feature>
<proteinExistence type="predicted"/>
<evidence type="ECO:0008006" key="4">
    <source>
        <dbReference type="Google" id="ProtNLM"/>
    </source>
</evidence>
<keyword evidence="1" id="KW-0732">Signal</keyword>
<dbReference type="Proteomes" id="UP001548189">
    <property type="component" value="Unassembled WGS sequence"/>
</dbReference>
<feature type="chain" id="PRO_5046710850" description="Lipocalin-like domain-containing protein" evidence="1">
    <location>
        <begin position="22"/>
        <end position="144"/>
    </location>
</feature>
<evidence type="ECO:0000256" key="1">
    <source>
        <dbReference type="SAM" id="SignalP"/>
    </source>
</evidence>
<comment type="caution">
    <text evidence="2">The sequence shown here is derived from an EMBL/GenBank/DDBJ whole genome shotgun (WGS) entry which is preliminary data.</text>
</comment>
<keyword evidence="3" id="KW-1185">Reference proteome</keyword>
<accession>A0ABV2C090</accession>
<gene>
    <name evidence="2" type="ORF">ABVT43_20830</name>
</gene>
<evidence type="ECO:0000313" key="3">
    <source>
        <dbReference type="Proteomes" id="UP001548189"/>
    </source>
</evidence>
<dbReference type="PROSITE" id="PS51257">
    <property type="entry name" value="PROKAR_LIPOPROTEIN"/>
    <property type="match status" value="1"/>
</dbReference>
<dbReference type="EMBL" id="JBEVCJ010000118">
    <property type="protein sequence ID" value="MET1257589.1"/>
    <property type="molecule type" value="Genomic_DNA"/>
</dbReference>
<protein>
    <recommendedName>
        <fullName evidence="4">Lipocalin-like domain-containing protein</fullName>
    </recommendedName>
</protein>
<evidence type="ECO:0000313" key="2">
    <source>
        <dbReference type="EMBL" id="MET1257589.1"/>
    </source>
</evidence>
<name>A0ABV2C090_9GAMM</name>
<organism evidence="2 3">
    <name type="scientific">Aliikangiella maris</name>
    <dbReference type="NCBI Taxonomy" id="3162458"/>
    <lineage>
        <taxon>Bacteria</taxon>
        <taxon>Pseudomonadati</taxon>
        <taxon>Pseudomonadota</taxon>
        <taxon>Gammaproteobacteria</taxon>
        <taxon>Oceanospirillales</taxon>
        <taxon>Pleioneaceae</taxon>
        <taxon>Aliikangiella</taxon>
    </lineage>
</organism>
<dbReference type="RefSeq" id="WP_353898172.1">
    <property type="nucleotide sequence ID" value="NZ_JBEVCJ010000118.1"/>
</dbReference>
<reference evidence="2 3" key="1">
    <citation type="submission" date="2024-06" db="EMBL/GenBank/DDBJ databases">
        <authorList>
            <person name="Li F."/>
        </authorList>
    </citation>
    <scope>NUCLEOTIDE SEQUENCE [LARGE SCALE GENOMIC DNA]</scope>
    <source>
        <strain evidence="2 3">GXAS 311</strain>
    </source>
</reference>
<sequence length="144" mass="15834">MKIYSAIVLFLLSGCAAVKHSLPTSSVIGSWRYVHNKSGCEEVYTFTTEGTLLTLSGGSLTIDTYSVSKNTNESNRYKVSATGVSVHGVADCSGRTSSDGPNDNYAFYIEFHPNYPNEMIIYYEPLERAGFGPLRRVVTNKSKQ</sequence>